<feature type="domain" description="Calcineurin-like phosphoesterase" evidence="1">
    <location>
        <begin position="27"/>
        <end position="217"/>
    </location>
</feature>
<dbReference type="InterPro" id="IPR051693">
    <property type="entry name" value="UPF0046_metallophosphoest"/>
</dbReference>
<dbReference type="EMBL" id="ML178814">
    <property type="protein sequence ID" value="TFL07544.1"/>
    <property type="molecule type" value="Genomic_DNA"/>
</dbReference>
<dbReference type="OrthoDB" id="630188at2759"/>
<dbReference type="AlphaFoldDB" id="A0A5C3R811"/>
<dbReference type="Proteomes" id="UP000305067">
    <property type="component" value="Unassembled WGS sequence"/>
</dbReference>
<proteinExistence type="predicted"/>
<dbReference type="Gene3D" id="3.60.21.10">
    <property type="match status" value="1"/>
</dbReference>
<dbReference type="InterPro" id="IPR004843">
    <property type="entry name" value="Calcineurin-like_PHP"/>
</dbReference>
<dbReference type="CDD" id="cd07379">
    <property type="entry name" value="MPP_239FB"/>
    <property type="match status" value="1"/>
</dbReference>
<evidence type="ECO:0000259" key="1">
    <source>
        <dbReference type="Pfam" id="PF00149"/>
    </source>
</evidence>
<organism evidence="2 3">
    <name type="scientific">Pterulicium gracile</name>
    <dbReference type="NCBI Taxonomy" id="1884261"/>
    <lineage>
        <taxon>Eukaryota</taxon>
        <taxon>Fungi</taxon>
        <taxon>Dikarya</taxon>
        <taxon>Basidiomycota</taxon>
        <taxon>Agaricomycotina</taxon>
        <taxon>Agaricomycetes</taxon>
        <taxon>Agaricomycetidae</taxon>
        <taxon>Agaricales</taxon>
        <taxon>Pleurotineae</taxon>
        <taxon>Pterulaceae</taxon>
        <taxon>Pterulicium</taxon>
    </lineage>
</organism>
<reference evidence="2 3" key="1">
    <citation type="journal article" date="2019" name="Nat. Ecol. Evol.">
        <title>Megaphylogeny resolves global patterns of mushroom evolution.</title>
        <authorList>
            <person name="Varga T."/>
            <person name="Krizsan K."/>
            <person name="Foldi C."/>
            <person name="Dima B."/>
            <person name="Sanchez-Garcia M."/>
            <person name="Sanchez-Ramirez S."/>
            <person name="Szollosi G.J."/>
            <person name="Szarkandi J.G."/>
            <person name="Papp V."/>
            <person name="Albert L."/>
            <person name="Andreopoulos W."/>
            <person name="Angelini C."/>
            <person name="Antonin V."/>
            <person name="Barry K.W."/>
            <person name="Bougher N.L."/>
            <person name="Buchanan P."/>
            <person name="Buyck B."/>
            <person name="Bense V."/>
            <person name="Catcheside P."/>
            <person name="Chovatia M."/>
            <person name="Cooper J."/>
            <person name="Damon W."/>
            <person name="Desjardin D."/>
            <person name="Finy P."/>
            <person name="Geml J."/>
            <person name="Haridas S."/>
            <person name="Hughes K."/>
            <person name="Justo A."/>
            <person name="Karasinski D."/>
            <person name="Kautmanova I."/>
            <person name="Kiss B."/>
            <person name="Kocsube S."/>
            <person name="Kotiranta H."/>
            <person name="LaButti K.M."/>
            <person name="Lechner B.E."/>
            <person name="Liimatainen K."/>
            <person name="Lipzen A."/>
            <person name="Lukacs Z."/>
            <person name="Mihaltcheva S."/>
            <person name="Morgado L.N."/>
            <person name="Niskanen T."/>
            <person name="Noordeloos M.E."/>
            <person name="Ohm R.A."/>
            <person name="Ortiz-Santana B."/>
            <person name="Ovrebo C."/>
            <person name="Racz N."/>
            <person name="Riley R."/>
            <person name="Savchenko A."/>
            <person name="Shiryaev A."/>
            <person name="Soop K."/>
            <person name="Spirin V."/>
            <person name="Szebenyi C."/>
            <person name="Tomsovsky M."/>
            <person name="Tulloss R.E."/>
            <person name="Uehling J."/>
            <person name="Grigoriev I.V."/>
            <person name="Vagvolgyi C."/>
            <person name="Papp T."/>
            <person name="Martin F.M."/>
            <person name="Miettinen O."/>
            <person name="Hibbett D.S."/>
            <person name="Nagy L.G."/>
        </authorList>
    </citation>
    <scope>NUCLEOTIDE SEQUENCE [LARGE SCALE GENOMIC DNA]</scope>
    <source>
        <strain evidence="2 3">CBS 309.79</strain>
    </source>
</reference>
<name>A0A5C3R811_9AGAR</name>
<dbReference type="GO" id="GO:0016787">
    <property type="term" value="F:hydrolase activity"/>
    <property type="evidence" value="ECO:0007669"/>
    <property type="project" value="InterPro"/>
</dbReference>
<evidence type="ECO:0000313" key="2">
    <source>
        <dbReference type="EMBL" id="TFL07544.1"/>
    </source>
</evidence>
<dbReference type="SUPFAM" id="SSF56300">
    <property type="entry name" value="Metallo-dependent phosphatases"/>
    <property type="match status" value="1"/>
</dbReference>
<gene>
    <name evidence="2" type="ORF">BDV98DRAFT_647104</name>
</gene>
<accession>A0A5C3R811</accession>
<dbReference type="PANTHER" id="PTHR12905">
    <property type="entry name" value="METALLOPHOSPHOESTERASE"/>
    <property type="match status" value="1"/>
</dbReference>
<dbReference type="PANTHER" id="PTHR12905:SF0">
    <property type="entry name" value="CALCINEURIN-LIKE PHOSPHOESTERASE DOMAIN-CONTAINING PROTEIN"/>
    <property type="match status" value="1"/>
</dbReference>
<evidence type="ECO:0000313" key="3">
    <source>
        <dbReference type="Proteomes" id="UP000305067"/>
    </source>
</evidence>
<sequence length="255" mass="28229">MTSISNPTIHTDYQLHPPPCVPNSTRFVCISDTHSEKYNVPDGDVLIHAGDLTYYGEGLVQTLKWLRSLPHPVKIVVAGNHDSILDANHWSATLSGRNERERILGKGRELNGPSGTFIYLQHETTTFSTEGGKLWKVYGSPSAPRYSDGAFQYSTKTEAEDIYSAIPDDIDILITHTPAYQALDKTRRGKHAGCPVLARRIEELDRCRLHVFGHIHESHGAEVRSRGEGRPDLVAVNAAMSSSSPRVPVVVDMLH</sequence>
<dbReference type="InterPro" id="IPR029052">
    <property type="entry name" value="Metallo-depent_PP-like"/>
</dbReference>
<dbReference type="Pfam" id="PF00149">
    <property type="entry name" value="Metallophos"/>
    <property type="match status" value="1"/>
</dbReference>
<protein>
    <submittedName>
        <fullName evidence="2">Metallo-dependent phosphatase-like protein</fullName>
    </submittedName>
</protein>
<keyword evidence="3" id="KW-1185">Reference proteome</keyword>